<keyword evidence="4 6" id="KW-0378">Hydrolase</keyword>
<comment type="similarity">
    <text evidence="2">Belongs to the metallo-dependent hydrolases superfamily. Hydantoinase/dihydropyrimidinase family.</text>
</comment>
<comment type="caution">
    <text evidence="6">The sequence shown here is derived from an EMBL/GenBank/DDBJ whole genome shotgun (WGS) entry which is preliminary data.</text>
</comment>
<dbReference type="Gene3D" id="3.20.20.140">
    <property type="entry name" value="Metal-dependent hydrolases"/>
    <property type="match status" value="1"/>
</dbReference>
<dbReference type="SUPFAM" id="SSF51556">
    <property type="entry name" value="Metallo-dependent hydrolases"/>
    <property type="match status" value="1"/>
</dbReference>
<evidence type="ECO:0000313" key="7">
    <source>
        <dbReference type="Proteomes" id="UP000709466"/>
    </source>
</evidence>
<dbReference type="CDD" id="cd01314">
    <property type="entry name" value="D-HYD"/>
    <property type="match status" value="1"/>
</dbReference>
<evidence type="ECO:0000256" key="4">
    <source>
        <dbReference type="ARBA" id="ARBA00022801"/>
    </source>
</evidence>
<dbReference type="RefSeq" id="WP_167636285.1">
    <property type="nucleotide sequence ID" value="NZ_JAATOP010000002.1"/>
</dbReference>
<dbReference type="SUPFAM" id="SSF51338">
    <property type="entry name" value="Composite domain of metallo-dependent hydrolases"/>
    <property type="match status" value="2"/>
</dbReference>
<dbReference type="InterPro" id="IPR032466">
    <property type="entry name" value="Metal_Hydrolase"/>
</dbReference>
<proteinExistence type="inferred from homology"/>
<keyword evidence="3" id="KW-0479">Metal-binding</keyword>
<reference evidence="6 7" key="1">
    <citation type="submission" date="2020-03" db="EMBL/GenBank/DDBJ databases">
        <title>Bacterial isolates of synthetic phycosphere.</title>
        <authorList>
            <person name="Fu H."/>
            <person name="Moran M.A."/>
        </authorList>
    </citation>
    <scope>NUCLEOTIDE SEQUENCE [LARGE SCALE GENOMIC DNA]</scope>
    <source>
        <strain evidence="6 7">HF1</strain>
    </source>
</reference>
<organism evidence="6 7">
    <name type="scientific">Marivivens donghaensis</name>
    <dbReference type="NCBI Taxonomy" id="1699413"/>
    <lineage>
        <taxon>Bacteria</taxon>
        <taxon>Pseudomonadati</taxon>
        <taxon>Pseudomonadota</taxon>
        <taxon>Alphaproteobacteria</taxon>
        <taxon>Rhodobacterales</taxon>
        <taxon>Paracoccaceae</taxon>
        <taxon>Marivivens group</taxon>
        <taxon>Marivivens</taxon>
    </lineage>
</organism>
<dbReference type="InterPro" id="IPR050378">
    <property type="entry name" value="Metallo-dep_Hydrolases_sf"/>
</dbReference>
<feature type="domain" description="Amidohydrolase-related" evidence="5">
    <location>
        <begin position="49"/>
        <end position="420"/>
    </location>
</feature>
<dbReference type="Proteomes" id="UP000709466">
    <property type="component" value="Unassembled WGS sequence"/>
</dbReference>
<protein>
    <submittedName>
        <fullName evidence="6">Dihydropyrimidinase</fullName>
        <ecNumber evidence="6">3.5.2.2</ecNumber>
    </submittedName>
</protein>
<evidence type="ECO:0000313" key="6">
    <source>
        <dbReference type="EMBL" id="NIY71392.1"/>
    </source>
</evidence>
<dbReference type="PANTHER" id="PTHR11647:SF1">
    <property type="entry name" value="COLLAPSIN RESPONSE MEDIATOR PROTEIN"/>
    <property type="match status" value="1"/>
</dbReference>
<gene>
    <name evidence="6" type="primary">hydA</name>
    <name evidence="6" type="ORF">HCZ30_02965</name>
</gene>
<dbReference type="Gene3D" id="2.30.40.10">
    <property type="entry name" value="Urease, subunit C, domain 1"/>
    <property type="match status" value="1"/>
</dbReference>
<dbReference type="EC" id="3.5.2.2" evidence="6"/>
<name>A0ABX0VTP1_9RHOB</name>
<dbReference type="InterPro" id="IPR011778">
    <property type="entry name" value="Hydantoinase/dihydroPyrase"/>
</dbReference>
<dbReference type="InterPro" id="IPR011059">
    <property type="entry name" value="Metal-dep_hydrolase_composite"/>
</dbReference>
<evidence type="ECO:0000256" key="3">
    <source>
        <dbReference type="ARBA" id="ARBA00022723"/>
    </source>
</evidence>
<evidence type="ECO:0000256" key="2">
    <source>
        <dbReference type="ARBA" id="ARBA00008829"/>
    </source>
</evidence>
<dbReference type="PANTHER" id="PTHR11647">
    <property type="entry name" value="HYDRANTOINASE/DIHYDROPYRIMIDINASE FAMILY MEMBER"/>
    <property type="match status" value="1"/>
</dbReference>
<sequence length="486" mass="53275">MSNSTVIKNGTIVTADLTYKADVLVEDGVITQIGQGLSGDQELDATGCYVMPGGIDPHTHLEMPFMGTYSTDDFESGTRAALAGGTTMVVDFALPSPGQGLMDAIQMWDNKSTRANCDYSFHMAVTWWGEQVFNEMETVVREKGINTFKHFMAYKGALMVNDDEMYASFQRLSELGAIAMVHAENGDVVAELSAKLLAQGNTGPEAHAYSRPSQVEGEATNRAIMIADMAGVPLYVVHTSCEESHEAIRRARMQGKRVWGEPLIQHLTLDESEYFDKDWDHAARRVMSPPFRNKKHQDSLWAGLQSGSLSVVATDHCAFTTEQKRYGVGDFTKIPNGTGGLEDRMPMLWTHGVNTGRLTPNEFVAVTSTNIAKILNCYPKKGAVLVGADADLVVWDPEKEKTIAASTQQSAIDYNVFEGQKVKGLPRFTLTRGQVALYDGEVRTQEGHGKFVKREPNTAVNTALSKWKELTAPRPVERTGIPATGV</sequence>
<dbReference type="NCBIfam" id="TIGR02033">
    <property type="entry name" value="D-hydantoinase"/>
    <property type="match status" value="1"/>
</dbReference>
<dbReference type="EMBL" id="JAATOP010000002">
    <property type="protein sequence ID" value="NIY71392.1"/>
    <property type="molecule type" value="Genomic_DNA"/>
</dbReference>
<evidence type="ECO:0000256" key="1">
    <source>
        <dbReference type="ARBA" id="ARBA00001947"/>
    </source>
</evidence>
<accession>A0ABX0VTP1</accession>
<evidence type="ECO:0000259" key="5">
    <source>
        <dbReference type="Pfam" id="PF01979"/>
    </source>
</evidence>
<dbReference type="GO" id="GO:0004157">
    <property type="term" value="F:dihydropyrimidinase activity"/>
    <property type="evidence" value="ECO:0007669"/>
    <property type="project" value="UniProtKB-EC"/>
</dbReference>
<dbReference type="InterPro" id="IPR006680">
    <property type="entry name" value="Amidohydro-rel"/>
</dbReference>
<keyword evidence="7" id="KW-1185">Reference proteome</keyword>
<comment type="cofactor">
    <cofactor evidence="1">
        <name>Zn(2+)</name>
        <dbReference type="ChEBI" id="CHEBI:29105"/>
    </cofactor>
</comment>
<dbReference type="Pfam" id="PF01979">
    <property type="entry name" value="Amidohydro_1"/>
    <property type="match status" value="1"/>
</dbReference>